<dbReference type="Proteomes" id="UP000292665">
    <property type="component" value="Unassembled WGS sequence"/>
</dbReference>
<reference evidence="1 2" key="1">
    <citation type="journal article" date="2019" name="Science, e1252229">
        <title>Invertible promoters mediate bacterial phase variation, antibiotic resistance, and host adaptation in the gut.</title>
        <authorList>
            <person name="Jiang X."/>
            <person name="Hall A.B."/>
            <person name="Arthur T.D."/>
            <person name="Plichta D.R."/>
            <person name="Covington C.T."/>
            <person name="Poyet M."/>
            <person name="Crothers J."/>
            <person name="Moses P.L."/>
            <person name="Tolonen A.C."/>
            <person name="Vlamakis H."/>
            <person name="Alm E.J."/>
            <person name="Xavier R.J."/>
        </authorList>
    </citation>
    <scope>NUCLEOTIDE SEQUENCE [LARGE SCALE GENOMIC DNA]</scope>
    <source>
        <strain evidence="2">aa_0143</strain>
    </source>
</reference>
<comment type="caution">
    <text evidence="1">The sequence shown here is derived from an EMBL/GenBank/DDBJ whole genome shotgun (WGS) entry which is preliminary data.</text>
</comment>
<accession>A0A4Q5C4N0</accession>
<gene>
    <name evidence="1" type="ORF">EAI93_11815</name>
</gene>
<protein>
    <submittedName>
        <fullName evidence="1">Uncharacterized protein</fullName>
    </submittedName>
</protein>
<sequence>MILFAGSEERGYFLEEPAKTKKMKVEYLGNAISIETQLTAILEKTMQYLVIDIEQYIDKADELATKIESIKRAKNCNVIIYAPGYVRESRIIQELNFRGIRFYIFAVGQADAKEEFERCLNGYYLQMDVPLEEEDRESAQKDMTGKRIGITGVCRRIGTTTEAVQLVKYLQVKGYKACYIEVNNTGFVQEHGQVFVSEHDEYLGRVTYEGVDLYYKQEKIQEIFHQDYDYFVFDYGAYSEQGFNKTSFLEKDIRIFVAGSKATEMKYTQQVLQNEYYMDVFYLFNFISEKERPELLEYMEEKAEITYFTVYAPDQFEYIHNPEFDRLIPVENKNPELPKKKGFFRRKQKQGVV</sequence>
<name>A0A4Q5C4N0_9FIRM</name>
<dbReference type="AlphaFoldDB" id="A0A4Q5C4N0"/>
<dbReference type="RefSeq" id="WP_129795000.1">
    <property type="nucleotide sequence ID" value="NZ_RCYR01000029.1"/>
</dbReference>
<dbReference type="EMBL" id="RCYR01000029">
    <property type="protein sequence ID" value="RYS77848.1"/>
    <property type="molecule type" value="Genomic_DNA"/>
</dbReference>
<proteinExistence type="predicted"/>
<evidence type="ECO:0000313" key="2">
    <source>
        <dbReference type="Proteomes" id="UP000292665"/>
    </source>
</evidence>
<evidence type="ECO:0000313" key="1">
    <source>
        <dbReference type="EMBL" id="RYS77848.1"/>
    </source>
</evidence>
<organism evidence="1 2">
    <name type="scientific">[Ruminococcus] torques</name>
    <dbReference type="NCBI Taxonomy" id="33039"/>
    <lineage>
        <taxon>Bacteria</taxon>
        <taxon>Bacillati</taxon>
        <taxon>Bacillota</taxon>
        <taxon>Clostridia</taxon>
        <taxon>Lachnospirales</taxon>
        <taxon>Lachnospiraceae</taxon>
        <taxon>Mediterraneibacter</taxon>
    </lineage>
</organism>